<dbReference type="GO" id="GO:0015935">
    <property type="term" value="C:small ribosomal subunit"/>
    <property type="evidence" value="ECO:0007669"/>
    <property type="project" value="InterPro"/>
</dbReference>
<dbReference type="SUPFAM" id="SSF47794">
    <property type="entry name" value="Rad51 N-terminal domain-like"/>
    <property type="match status" value="1"/>
</dbReference>
<dbReference type="GO" id="GO:0003677">
    <property type="term" value="F:DNA binding"/>
    <property type="evidence" value="ECO:0007669"/>
    <property type="project" value="InterPro"/>
</dbReference>
<dbReference type="PRINTS" id="PR00395">
    <property type="entry name" value="RIBOSOMALS2"/>
</dbReference>
<dbReference type="NCBIfam" id="TIGR01011">
    <property type="entry name" value="rpsB_bact"/>
    <property type="match status" value="1"/>
</dbReference>
<dbReference type="HAMAP" id="MF_00291_B">
    <property type="entry name" value="Ribosomal_uS2_B"/>
    <property type="match status" value="1"/>
</dbReference>
<dbReference type="PATRIC" id="fig|1618350.3.peg.864"/>
<feature type="domain" description="RNA polymerase alpha subunit C-terminal" evidence="6">
    <location>
        <begin position="248"/>
        <end position="304"/>
    </location>
</feature>
<dbReference type="PANTHER" id="PTHR12534:SF0">
    <property type="entry name" value="SMALL RIBOSOMAL SUBUNIT PROTEIN US2M"/>
    <property type="match status" value="1"/>
</dbReference>
<protein>
    <recommendedName>
        <fullName evidence="4 5">Small ribosomal subunit protein uS2</fullName>
    </recommendedName>
</protein>
<name>A0A0G0EQ69_UNCC3</name>
<dbReference type="Pfam" id="PF03118">
    <property type="entry name" value="RNA_pol_A_CTD"/>
    <property type="match status" value="1"/>
</dbReference>
<dbReference type="PANTHER" id="PTHR12534">
    <property type="entry name" value="30S RIBOSOMAL PROTEIN S2 PROKARYOTIC AND ORGANELLAR"/>
    <property type="match status" value="1"/>
</dbReference>
<dbReference type="AlphaFoldDB" id="A0A0G0EQ69"/>
<keyword evidence="3 5" id="KW-0687">Ribonucleoprotein</keyword>
<dbReference type="InterPro" id="IPR018130">
    <property type="entry name" value="Ribosomal_uS2_CS"/>
</dbReference>
<proteinExistence type="inferred from homology"/>
<dbReference type="Pfam" id="PF00318">
    <property type="entry name" value="Ribosomal_S2"/>
    <property type="match status" value="1"/>
</dbReference>
<evidence type="ECO:0000259" key="6">
    <source>
        <dbReference type="Pfam" id="PF03118"/>
    </source>
</evidence>
<dbReference type="GO" id="GO:0006412">
    <property type="term" value="P:translation"/>
    <property type="evidence" value="ECO:0007669"/>
    <property type="project" value="UniProtKB-UniRule"/>
</dbReference>
<reference evidence="7 8" key="1">
    <citation type="journal article" date="2015" name="Nature">
        <title>rRNA introns, odd ribosomes, and small enigmatic genomes across a large radiation of phyla.</title>
        <authorList>
            <person name="Brown C.T."/>
            <person name="Hug L.A."/>
            <person name="Thomas B.C."/>
            <person name="Sharon I."/>
            <person name="Castelle C.J."/>
            <person name="Singh A."/>
            <person name="Wilkins M.J."/>
            <person name="Williams K.H."/>
            <person name="Banfield J.F."/>
        </authorList>
    </citation>
    <scope>NUCLEOTIDE SEQUENCE [LARGE SCALE GENOMIC DNA]</scope>
</reference>
<evidence type="ECO:0000256" key="1">
    <source>
        <dbReference type="ARBA" id="ARBA00006242"/>
    </source>
</evidence>
<accession>A0A0G0EQ69</accession>
<dbReference type="GO" id="GO:0003899">
    <property type="term" value="F:DNA-directed RNA polymerase activity"/>
    <property type="evidence" value="ECO:0007669"/>
    <property type="project" value="InterPro"/>
</dbReference>
<sequence>MNVTLENLLEAGVHFGHQIKRWNPKMKNFIYTHRNGVHIIDLSQTLEMMQKAASYIEKEVASGKNIIFVGTKRQAKDIIVKEAVACGAMYINNRWPGGLITNFPSVKNTISKYNKMLKMKESKETEKMTKKDLSVFNKDLERKEKLVGGIKNLTDRPDLLFVLDVKREINAIREAKQKDIPVISICDTNSNPDLVTIAIPGNDDAIKSITLLVSFIADAVEKGLSKRSKEVKTKIVKDSPKLSELKNHKKDVELDHVGISDVVLAKLKEEGIETLSQLEDKKDEELLAMKGLGQKAVTKLKEDVKNYKK</sequence>
<dbReference type="GO" id="GO:0000166">
    <property type="term" value="F:nucleotide binding"/>
    <property type="evidence" value="ECO:0007669"/>
    <property type="project" value="InterPro"/>
</dbReference>
<dbReference type="InterPro" id="IPR005706">
    <property type="entry name" value="Ribosomal_uS2_bac/mit/plastid"/>
</dbReference>
<dbReference type="GO" id="GO:0006351">
    <property type="term" value="P:DNA-templated transcription"/>
    <property type="evidence" value="ECO:0007669"/>
    <property type="project" value="InterPro"/>
</dbReference>
<dbReference type="Gene3D" id="3.40.50.10490">
    <property type="entry name" value="Glucose-6-phosphate isomerase like protein, domain 1"/>
    <property type="match status" value="1"/>
</dbReference>
<dbReference type="GO" id="GO:0003735">
    <property type="term" value="F:structural constituent of ribosome"/>
    <property type="evidence" value="ECO:0007669"/>
    <property type="project" value="InterPro"/>
</dbReference>
<evidence type="ECO:0000313" key="7">
    <source>
        <dbReference type="EMBL" id="KKP69487.1"/>
    </source>
</evidence>
<evidence type="ECO:0000256" key="2">
    <source>
        <dbReference type="ARBA" id="ARBA00022980"/>
    </source>
</evidence>
<dbReference type="InterPro" id="IPR010995">
    <property type="entry name" value="DNA_repair_Rad51/TF_NusA_a-hlx"/>
</dbReference>
<dbReference type="InterPro" id="IPR001865">
    <property type="entry name" value="Ribosomal_uS2"/>
</dbReference>
<dbReference type="STRING" id="1618350.UR67_C0006G0054"/>
<dbReference type="Gene3D" id="1.10.287.610">
    <property type="entry name" value="Helix hairpin bin"/>
    <property type="match status" value="1"/>
</dbReference>
<dbReference type="Gene3D" id="1.10.150.20">
    <property type="entry name" value="5' to 3' exonuclease, C-terminal subdomain"/>
    <property type="match status" value="1"/>
</dbReference>
<dbReference type="InterPro" id="IPR011260">
    <property type="entry name" value="RNAP_asu_C"/>
</dbReference>
<evidence type="ECO:0000256" key="3">
    <source>
        <dbReference type="ARBA" id="ARBA00023274"/>
    </source>
</evidence>
<evidence type="ECO:0000256" key="4">
    <source>
        <dbReference type="ARBA" id="ARBA00035256"/>
    </source>
</evidence>
<dbReference type="SUPFAM" id="SSF52313">
    <property type="entry name" value="Ribosomal protein S2"/>
    <property type="match status" value="1"/>
</dbReference>
<keyword evidence="2 5" id="KW-0689">Ribosomal protein</keyword>
<comment type="caution">
    <text evidence="7">The sequence shown here is derived from an EMBL/GenBank/DDBJ whole genome shotgun (WGS) entry which is preliminary data.</text>
</comment>
<gene>
    <name evidence="5" type="primary">rpsB</name>
    <name evidence="7" type="ORF">UR67_C0006G0054</name>
</gene>
<dbReference type="EMBL" id="LBQB01000006">
    <property type="protein sequence ID" value="KKP69487.1"/>
    <property type="molecule type" value="Genomic_DNA"/>
</dbReference>
<dbReference type="CDD" id="cd01425">
    <property type="entry name" value="RPS2"/>
    <property type="match status" value="1"/>
</dbReference>
<organism evidence="7 8">
    <name type="scientific">candidate division CPR3 bacterium GW2011_GWF2_35_18</name>
    <dbReference type="NCBI Taxonomy" id="1618350"/>
    <lineage>
        <taxon>Bacteria</taxon>
        <taxon>Bacteria division CPR3</taxon>
    </lineage>
</organism>
<dbReference type="PROSITE" id="PS00962">
    <property type="entry name" value="RIBOSOMAL_S2_1"/>
    <property type="match status" value="1"/>
</dbReference>
<comment type="similarity">
    <text evidence="1 5">Belongs to the universal ribosomal protein uS2 family.</text>
</comment>
<evidence type="ECO:0000256" key="5">
    <source>
        <dbReference type="HAMAP-Rule" id="MF_00291"/>
    </source>
</evidence>
<evidence type="ECO:0000313" key="8">
    <source>
        <dbReference type="Proteomes" id="UP000034581"/>
    </source>
</evidence>
<dbReference type="InterPro" id="IPR023591">
    <property type="entry name" value="Ribosomal_uS2_flav_dom_sf"/>
</dbReference>
<dbReference type="Proteomes" id="UP000034581">
    <property type="component" value="Unassembled WGS sequence"/>
</dbReference>